<protein>
    <recommendedName>
        <fullName evidence="1">Piwi domain-containing protein</fullName>
    </recommendedName>
</protein>
<sequence length="189" mass="20802">MKISDEEEEPNSPSLELFTDVDDDGRSFVLTAQGGLKGTSKPIVYTCLMNENLRYSNASGATPLTKDKLEIATYHMSFQYGTATKAVRSIPVIYYSKRLAEMGMGYINYLRGKKAGSLPNQHGDHGVITVPMEGNEENETEALEFIRSEMKNAGSGDLMKTELLPSFSPLKDGSGKDGWRAPFRPHLSA</sequence>
<name>A0A7S1ZRN1_TRICV</name>
<evidence type="ECO:0000259" key="1">
    <source>
        <dbReference type="Pfam" id="PF02171"/>
    </source>
</evidence>
<feature type="domain" description="Piwi" evidence="1">
    <location>
        <begin position="26"/>
        <end position="103"/>
    </location>
</feature>
<organism evidence="2">
    <name type="scientific">Trieres chinensis</name>
    <name type="common">Marine centric diatom</name>
    <name type="synonym">Odontella sinensis</name>
    <dbReference type="NCBI Taxonomy" id="1514140"/>
    <lineage>
        <taxon>Eukaryota</taxon>
        <taxon>Sar</taxon>
        <taxon>Stramenopiles</taxon>
        <taxon>Ochrophyta</taxon>
        <taxon>Bacillariophyta</taxon>
        <taxon>Mediophyceae</taxon>
        <taxon>Biddulphiophycidae</taxon>
        <taxon>Eupodiscales</taxon>
        <taxon>Parodontellaceae</taxon>
        <taxon>Trieres</taxon>
    </lineage>
</organism>
<dbReference type="EMBL" id="HBGO01024153">
    <property type="protein sequence ID" value="CAD9347077.1"/>
    <property type="molecule type" value="Transcribed_RNA"/>
</dbReference>
<dbReference type="GO" id="GO:0003676">
    <property type="term" value="F:nucleic acid binding"/>
    <property type="evidence" value="ECO:0007669"/>
    <property type="project" value="InterPro"/>
</dbReference>
<dbReference type="AlphaFoldDB" id="A0A7S1ZRN1"/>
<reference evidence="2" key="1">
    <citation type="submission" date="2021-01" db="EMBL/GenBank/DDBJ databases">
        <authorList>
            <person name="Corre E."/>
            <person name="Pelletier E."/>
            <person name="Niang G."/>
            <person name="Scheremetjew M."/>
            <person name="Finn R."/>
            <person name="Kale V."/>
            <person name="Holt S."/>
            <person name="Cochrane G."/>
            <person name="Meng A."/>
            <person name="Brown T."/>
            <person name="Cohen L."/>
        </authorList>
    </citation>
    <scope>NUCLEOTIDE SEQUENCE</scope>
    <source>
        <strain evidence="2">Grunow 1884</strain>
    </source>
</reference>
<evidence type="ECO:0000313" key="2">
    <source>
        <dbReference type="EMBL" id="CAD9347077.1"/>
    </source>
</evidence>
<dbReference type="Gene3D" id="3.30.420.10">
    <property type="entry name" value="Ribonuclease H-like superfamily/Ribonuclease H"/>
    <property type="match status" value="1"/>
</dbReference>
<dbReference type="SUPFAM" id="SSF53098">
    <property type="entry name" value="Ribonuclease H-like"/>
    <property type="match status" value="1"/>
</dbReference>
<proteinExistence type="predicted"/>
<dbReference type="InterPro" id="IPR036397">
    <property type="entry name" value="RNaseH_sf"/>
</dbReference>
<accession>A0A7S1ZRN1</accession>
<dbReference type="Pfam" id="PF02171">
    <property type="entry name" value="Piwi"/>
    <property type="match status" value="1"/>
</dbReference>
<gene>
    <name evidence="2" type="ORF">OSIN01602_LOCUS13875</name>
</gene>
<dbReference type="InterPro" id="IPR012337">
    <property type="entry name" value="RNaseH-like_sf"/>
</dbReference>
<dbReference type="InterPro" id="IPR003165">
    <property type="entry name" value="Piwi"/>
</dbReference>